<evidence type="ECO:0000313" key="3">
    <source>
        <dbReference type="Proteomes" id="UP000232323"/>
    </source>
</evidence>
<proteinExistence type="predicted"/>
<gene>
    <name evidence="2" type="ORF">CEUSTIGMA_g1750.t1</name>
</gene>
<dbReference type="OrthoDB" id="533503at2759"/>
<protein>
    <recommendedName>
        <fullName evidence="1">DUF4399 domain-containing protein</fullName>
    </recommendedName>
</protein>
<comment type="caution">
    <text evidence="2">The sequence shown here is derived from an EMBL/GenBank/DDBJ whole genome shotgun (WGS) entry which is preliminary data.</text>
</comment>
<dbReference type="AlphaFoldDB" id="A0A250WU11"/>
<evidence type="ECO:0000259" key="1">
    <source>
        <dbReference type="Pfam" id="PF14347"/>
    </source>
</evidence>
<dbReference type="InterPro" id="IPR025512">
    <property type="entry name" value="DUF4399"/>
</dbReference>
<feature type="domain" description="DUF4399" evidence="1">
    <location>
        <begin position="73"/>
        <end position="161"/>
    </location>
</feature>
<evidence type="ECO:0000313" key="2">
    <source>
        <dbReference type="EMBL" id="GAX74301.1"/>
    </source>
</evidence>
<dbReference type="Proteomes" id="UP000232323">
    <property type="component" value="Unassembled WGS sequence"/>
</dbReference>
<accession>A0A250WU11</accession>
<dbReference type="Pfam" id="PF14347">
    <property type="entry name" value="DUF4399"/>
    <property type="match status" value="1"/>
</dbReference>
<name>A0A250WU11_9CHLO</name>
<keyword evidence="3" id="KW-1185">Reference proteome</keyword>
<dbReference type="EMBL" id="BEGY01000006">
    <property type="protein sequence ID" value="GAX74301.1"/>
    <property type="molecule type" value="Genomic_DNA"/>
</dbReference>
<reference evidence="2 3" key="1">
    <citation type="submission" date="2017-08" db="EMBL/GenBank/DDBJ databases">
        <title>Acidophilic green algal genome provides insights into adaptation to an acidic environment.</title>
        <authorList>
            <person name="Hirooka S."/>
            <person name="Hirose Y."/>
            <person name="Kanesaki Y."/>
            <person name="Higuchi S."/>
            <person name="Fujiwara T."/>
            <person name="Onuma R."/>
            <person name="Era A."/>
            <person name="Ohbayashi R."/>
            <person name="Uzuka A."/>
            <person name="Nozaki H."/>
            <person name="Yoshikawa H."/>
            <person name="Miyagishima S.Y."/>
        </authorList>
    </citation>
    <scope>NUCLEOTIDE SEQUENCE [LARGE SCALE GENOMIC DNA]</scope>
    <source>
        <strain evidence="2 3">NIES-2499</strain>
    </source>
</reference>
<organism evidence="2 3">
    <name type="scientific">Chlamydomonas eustigma</name>
    <dbReference type="NCBI Taxonomy" id="1157962"/>
    <lineage>
        <taxon>Eukaryota</taxon>
        <taxon>Viridiplantae</taxon>
        <taxon>Chlorophyta</taxon>
        <taxon>core chlorophytes</taxon>
        <taxon>Chlorophyceae</taxon>
        <taxon>CS clade</taxon>
        <taxon>Chlamydomonadales</taxon>
        <taxon>Chlamydomonadaceae</taxon>
        <taxon>Chlamydomonas</taxon>
    </lineage>
</organism>
<sequence>MAMLASTKSVAVVKPSRRSVCVKASSWSFDKCYIAVATTAAVAGLSAAPAFADGVKFSNVSDGSKVSSPVHLEFQVEGLAVKPAADGLVSGTGHFHVLIDEPLPEEGEGIPFDASHKHYGKGQNSDDIDLPPGKHTLSLVFANAQHISYGPSFSQKIYIDVSK</sequence>